<dbReference type="Proteomes" id="UP000192472">
    <property type="component" value="Unassembled WGS sequence"/>
</dbReference>
<dbReference type="AlphaFoldDB" id="A0A1W2GD45"/>
<dbReference type="PROSITE" id="PS51257">
    <property type="entry name" value="PROKAR_LIPOPROTEIN"/>
    <property type="match status" value="1"/>
</dbReference>
<feature type="chain" id="PRO_5012619369" description="DUF4251 domain-containing protein" evidence="1">
    <location>
        <begin position="31"/>
        <end position="190"/>
    </location>
</feature>
<reference evidence="2 3" key="1">
    <citation type="submission" date="2017-04" db="EMBL/GenBank/DDBJ databases">
        <authorList>
            <person name="Afonso C.L."/>
            <person name="Miller P.J."/>
            <person name="Scott M.A."/>
            <person name="Spackman E."/>
            <person name="Goraichik I."/>
            <person name="Dimitrov K.M."/>
            <person name="Suarez D.L."/>
            <person name="Swayne D.E."/>
        </authorList>
    </citation>
    <scope>NUCLEOTIDE SEQUENCE [LARGE SCALE GENOMIC DNA]</scope>
    <source>
        <strain evidence="2 3">DSM 26133</strain>
    </source>
</reference>
<protein>
    <recommendedName>
        <fullName evidence="4">DUF4251 domain-containing protein</fullName>
    </recommendedName>
</protein>
<sequence>MRGEICIMNKTLVLALLIGLVSCLSPDDMAVTSDPDAKALDHLLMSALTNQSHVQLKKVVELDSSIETSEIPFDTLIVKKDLKTLMEYSFARLIRSANYNKTSQEAGILYERKKKEKKGPVSIFINKNKNGVIHSMDVRFEEENYLYRSSQQIQLYFENNSLINYKIEGSRKLIGLDRSNYLIEVNIGNS</sequence>
<proteinExistence type="predicted"/>
<keyword evidence="1" id="KW-0732">Signal</keyword>
<evidence type="ECO:0000313" key="2">
    <source>
        <dbReference type="EMBL" id="SMD34392.1"/>
    </source>
</evidence>
<dbReference type="STRING" id="692418.SAMN04488029_1981"/>
<evidence type="ECO:0000256" key="1">
    <source>
        <dbReference type="SAM" id="SignalP"/>
    </source>
</evidence>
<gene>
    <name evidence="2" type="ORF">SAMN04488029_1981</name>
</gene>
<accession>A0A1W2GD45</accession>
<evidence type="ECO:0000313" key="3">
    <source>
        <dbReference type="Proteomes" id="UP000192472"/>
    </source>
</evidence>
<organism evidence="2 3">
    <name type="scientific">Reichenbachiella faecimaris</name>
    <dbReference type="NCBI Taxonomy" id="692418"/>
    <lineage>
        <taxon>Bacteria</taxon>
        <taxon>Pseudomonadati</taxon>
        <taxon>Bacteroidota</taxon>
        <taxon>Cytophagia</taxon>
        <taxon>Cytophagales</taxon>
        <taxon>Reichenbachiellaceae</taxon>
        <taxon>Reichenbachiella</taxon>
    </lineage>
</organism>
<dbReference type="EMBL" id="FWYF01000002">
    <property type="protein sequence ID" value="SMD34392.1"/>
    <property type="molecule type" value="Genomic_DNA"/>
</dbReference>
<keyword evidence="3" id="KW-1185">Reference proteome</keyword>
<feature type="signal peptide" evidence="1">
    <location>
        <begin position="1"/>
        <end position="30"/>
    </location>
</feature>
<evidence type="ECO:0008006" key="4">
    <source>
        <dbReference type="Google" id="ProtNLM"/>
    </source>
</evidence>
<name>A0A1W2GD45_REIFA</name>